<dbReference type="Pfam" id="PF10756">
    <property type="entry name" value="bPH_6"/>
    <property type="match status" value="1"/>
</dbReference>
<dbReference type="OrthoDB" id="3824918at2"/>
<feature type="domain" description="Low molecular weight protein antigen 6 PH" evidence="2">
    <location>
        <begin position="79"/>
        <end position="150"/>
    </location>
</feature>
<dbReference type="EMBL" id="CP031264">
    <property type="protein sequence ID" value="AXI80762.1"/>
    <property type="molecule type" value="Genomic_DNA"/>
</dbReference>
<dbReference type="RefSeq" id="WP_111492152.1">
    <property type="nucleotide sequence ID" value="NZ_CP031264.1"/>
</dbReference>
<evidence type="ECO:0000259" key="2">
    <source>
        <dbReference type="Pfam" id="PF10756"/>
    </source>
</evidence>
<keyword evidence="1" id="KW-1133">Transmembrane helix</keyword>
<dbReference type="AlphaFoldDB" id="A0A345T457"/>
<gene>
    <name evidence="3" type="ORF">C7M71_028655</name>
</gene>
<reference evidence="4" key="1">
    <citation type="submission" date="2018-07" db="EMBL/GenBank/DDBJ databases">
        <title>Streptacidiphilus bronchialis DSM 106435 chromosome.</title>
        <authorList>
            <person name="Batra D."/>
            <person name="Gulvik C.A."/>
        </authorList>
    </citation>
    <scope>NUCLEOTIDE SEQUENCE [LARGE SCALE GENOMIC DNA]</scope>
    <source>
        <strain evidence="4">DSM 106435</strain>
    </source>
</reference>
<evidence type="ECO:0000313" key="3">
    <source>
        <dbReference type="EMBL" id="AXI80762.1"/>
    </source>
</evidence>
<dbReference type="InterPro" id="IPR019692">
    <property type="entry name" value="CFP-6_PH"/>
</dbReference>
<proteinExistence type="predicted"/>
<sequence length="160" mass="17096">MPVTPPPAEDRTIAPGLPELPVTWRATRTRAVLLPVAALLVVMFAAMATALPENWHFYDRAALVVMGLLFAAALVMLSRPRVTADGDGVTVVNFVRTRRLAWAEIVRVNLRQGDPWAILDLADGTSLATVGIQPAAGRAQAVAAARTLRDLAEARTAAHS</sequence>
<keyword evidence="4" id="KW-1185">Reference proteome</keyword>
<organism evidence="3 4">
    <name type="scientific">Peterkaempfera bronchialis</name>
    <dbReference type="NCBI Taxonomy" id="2126346"/>
    <lineage>
        <taxon>Bacteria</taxon>
        <taxon>Bacillati</taxon>
        <taxon>Actinomycetota</taxon>
        <taxon>Actinomycetes</taxon>
        <taxon>Kitasatosporales</taxon>
        <taxon>Streptomycetaceae</taxon>
        <taxon>Peterkaempfera</taxon>
    </lineage>
</organism>
<dbReference type="Proteomes" id="UP000249340">
    <property type="component" value="Chromosome"/>
</dbReference>
<feature type="transmembrane region" description="Helical" evidence="1">
    <location>
        <begin position="31"/>
        <end position="51"/>
    </location>
</feature>
<evidence type="ECO:0000313" key="4">
    <source>
        <dbReference type="Proteomes" id="UP000249340"/>
    </source>
</evidence>
<protein>
    <submittedName>
        <fullName evidence="3">PH domain-containing protein</fullName>
    </submittedName>
</protein>
<evidence type="ECO:0000256" key="1">
    <source>
        <dbReference type="SAM" id="Phobius"/>
    </source>
</evidence>
<dbReference type="KEGG" id="stri:C7M71_028655"/>
<keyword evidence="1" id="KW-0812">Transmembrane</keyword>
<accession>A0A345T457</accession>
<feature type="transmembrane region" description="Helical" evidence="1">
    <location>
        <begin position="57"/>
        <end position="77"/>
    </location>
</feature>
<keyword evidence="1" id="KW-0472">Membrane</keyword>
<name>A0A345T457_9ACTN</name>